<dbReference type="Gene3D" id="3.90.550.10">
    <property type="entry name" value="Spore Coat Polysaccharide Biosynthesis Protein SpsA, Chain A"/>
    <property type="match status" value="1"/>
</dbReference>
<reference evidence="1" key="1">
    <citation type="submission" date="2020-01" db="EMBL/GenBank/DDBJ databases">
        <authorList>
            <person name="Meier V. D."/>
            <person name="Meier V D."/>
        </authorList>
    </citation>
    <scope>NUCLEOTIDE SEQUENCE</scope>
    <source>
        <strain evidence="1">HLG_WM_MAG_10</strain>
    </source>
</reference>
<gene>
    <name evidence="1" type="ORF">HELGO_WM50394</name>
</gene>
<evidence type="ECO:0000313" key="1">
    <source>
        <dbReference type="EMBL" id="CAA6826028.1"/>
    </source>
</evidence>
<dbReference type="EMBL" id="CACVAQ010000373">
    <property type="protein sequence ID" value="CAA6826028.1"/>
    <property type="molecule type" value="Genomic_DNA"/>
</dbReference>
<dbReference type="GO" id="GO:0016740">
    <property type="term" value="F:transferase activity"/>
    <property type="evidence" value="ECO:0007669"/>
    <property type="project" value="UniProtKB-KW"/>
</dbReference>
<sequence>MKVTGFTFIRNALTYDYPILEAIASILPLCDEIVVAVGASTDDTLNFIKGIDSSKIRIIQTVWDDSLREGGQVLAVETNKAFAAIAADSDWAFYIQGDEIVHERYHDEIRQQMKRWKDNKNVDGLLFKYKHFYGSYDYTGTSSKWYSNEIRIIKNNKNFYSYRDAQGFRKDKNLKLRVKPIDAYIYHYGWVKTPEAMQRKQEDFNKLWHSDAWVNKNVLKAEAFDYSGIDRLQRFKETHPLVMQKRILRQNWTFDYDLSHNSTTWKEWAKQQLKDRLGLDFFYKNYIIV</sequence>
<organism evidence="1">
    <name type="scientific">uncultured Aureispira sp</name>
    <dbReference type="NCBI Taxonomy" id="1331704"/>
    <lineage>
        <taxon>Bacteria</taxon>
        <taxon>Pseudomonadati</taxon>
        <taxon>Bacteroidota</taxon>
        <taxon>Saprospiria</taxon>
        <taxon>Saprospirales</taxon>
        <taxon>Saprospiraceae</taxon>
        <taxon>Aureispira</taxon>
        <taxon>environmental samples</taxon>
    </lineage>
</organism>
<keyword evidence="1" id="KW-0808">Transferase</keyword>
<proteinExistence type="predicted"/>
<dbReference type="AlphaFoldDB" id="A0A6S6UCZ8"/>
<accession>A0A6S6UCZ8</accession>
<dbReference type="SUPFAM" id="SSF53448">
    <property type="entry name" value="Nucleotide-diphospho-sugar transferases"/>
    <property type="match status" value="1"/>
</dbReference>
<dbReference type="InterPro" id="IPR029044">
    <property type="entry name" value="Nucleotide-diphossugar_trans"/>
</dbReference>
<name>A0A6S6UCZ8_9BACT</name>
<protein>
    <submittedName>
        <fullName evidence="1">Glycosyl transferase</fullName>
    </submittedName>
</protein>